<dbReference type="GO" id="GO:0016757">
    <property type="term" value="F:glycosyltransferase activity"/>
    <property type="evidence" value="ECO:0007669"/>
    <property type="project" value="InterPro"/>
</dbReference>
<evidence type="ECO:0000313" key="1">
    <source>
        <dbReference type="EMBL" id="ORX40888.1"/>
    </source>
</evidence>
<dbReference type="STRING" id="4999.A0A1Y1US91"/>
<dbReference type="RefSeq" id="XP_021874567.1">
    <property type="nucleotide sequence ID" value="XM_022012324.1"/>
</dbReference>
<proteinExistence type="predicted"/>
<sequence>MGRESEGGVPLSPYKPASIDLTTTPYGGSPSLKFRTCLRAASLPLIFALTSMLVVLTTLSLQPPGTLNTILAFLNPFYQPSSSSSISDWPTVHLQQSTTEAYATFLSDIGLDPIYLLQTRLLLFQIKHDRLTADPMRDFVVLTTPNVPVEIEDQLREEGAVVIRRPFVLGMPGEAADLGDNIRWKDQYSKLNIFNLTQYERILYLDSDTILTRSLEGIWTEEAAWPKYGLASVGVDEEVAQRPGKLDGSEFNGGFWLARPSEDLFTALLKQEDYDPFYLEQALLNHYFSWTGDAPWTALKPEWNTIHPTEHDLVEGVATLHGHFWELDADDQLGDFWLTTIGRMERYWMEKETHSRG</sequence>
<gene>
    <name evidence="1" type="ORF">BD324DRAFT_26577</name>
</gene>
<dbReference type="FunCoup" id="A0A1Y1US91">
    <property type="interactions" value="596"/>
</dbReference>
<dbReference type="InterPro" id="IPR029044">
    <property type="entry name" value="Nucleotide-diphossugar_trans"/>
</dbReference>
<dbReference type="Proteomes" id="UP000193218">
    <property type="component" value="Unassembled WGS sequence"/>
</dbReference>
<accession>A0A1Y1US91</accession>
<dbReference type="InterPro" id="IPR050587">
    <property type="entry name" value="GNT1/Glycosyltrans_8"/>
</dbReference>
<dbReference type="Pfam" id="PF01501">
    <property type="entry name" value="Glyco_transf_8"/>
    <property type="match status" value="1"/>
</dbReference>
<protein>
    <submittedName>
        <fullName evidence="1">Nucleotide-diphospho-sugar transferase</fullName>
    </submittedName>
</protein>
<dbReference type="PANTHER" id="PTHR11183">
    <property type="entry name" value="GLYCOGENIN SUBFAMILY MEMBER"/>
    <property type="match status" value="1"/>
</dbReference>
<keyword evidence="1" id="KW-0808">Transferase</keyword>
<dbReference type="Gene3D" id="3.90.550.10">
    <property type="entry name" value="Spore Coat Polysaccharide Biosynthesis Protein SpsA, Chain A"/>
    <property type="match status" value="1"/>
</dbReference>
<dbReference type="GeneID" id="33554132"/>
<evidence type="ECO:0000313" key="2">
    <source>
        <dbReference type="Proteomes" id="UP000193218"/>
    </source>
</evidence>
<reference evidence="1 2" key="1">
    <citation type="submission" date="2017-03" db="EMBL/GenBank/DDBJ databases">
        <title>Widespread Adenine N6-methylation of Active Genes in Fungi.</title>
        <authorList>
            <consortium name="DOE Joint Genome Institute"/>
            <person name="Mondo S.J."/>
            <person name="Dannebaum R.O."/>
            <person name="Kuo R.C."/>
            <person name="Louie K.B."/>
            <person name="Bewick A.J."/>
            <person name="Labutti K."/>
            <person name="Haridas S."/>
            <person name="Kuo A."/>
            <person name="Salamov A."/>
            <person name="Ahrendt S.R."/>
            <person name="Lau R."/>
            <person name="Bowen B.P."/>
            <person name="Lipzen A."/>
            <person name="Sullivan W."/>
            <person name="Andreopoulos W.B."/>
            <person name="Clum A."/>
            <person name="Lindquist E."/>
            <person name="Daum C."/>
            <person name="Northen T.R."/>
            <person name="Ramamoorthy G."/>
            <person name="Schmitz R.J."/>
            <person name="Gryganskyi A."/>
            <person name="Culley D."/>
            <person name="Magnuson J."/>
            <person name="James T.Y."/>
            <person name="O'Malley M.A."/>
            <person name="Stajich J.E."/>
            <person name="Spatafora J.W."/>
            <person name="Visel A."/>
            <person name="Grigoriev I.V."/>
        </authorList>
    </citation>
    <scope>NUCLEOTIDE SEQUENCE [LARGE SCALE GENOMIC DNA]</scope>
    <source>
        <strain evidence="1 2">NRRL Y-17943</strain>
    </source>
</reference>
<dbReference type="EMBL" id="NBSH01000001">
    <property type="protein sequence ID" value="ORX40888.1"/>
    <property type="molecule type" value="Genomic_DNA"/>
</dbReference>
<dbReference type="AlphaFoldDB" id="A0A1Y1US91"/>
<keyword evidence="2" id="KW-1185">Reference proteome</keyword>
<dbReference type="InParanoid" id="A0A1Y1US91"/>
<comment type="caution">
    <text evidence="1">The sequence shown here is derived from an EMBL/GenBank/DDBJ whole genome shotgun (WGS) entry which is preliminary data.</text>
</comment>
<dbReference type="OrthoDB" id="2014201at2759"/>
<organism evidence="1 2">
    <name type="scientific">Kockovaella imperatae</name>
    <dbReference type="NCBI Taxonomy" id="4999"/>
    <lineage>
        <taxon>Eukaryota</taxon>
        <taxon>Fungi</taxon>
        <taxon>Dikarya</taxon>
        <taxon>Basidiomycota</taxon>
        <taxon>Agaricomycotina</taxon>
        <taxon>Tremellomycetes</taxon>
        <taxon>Tremellales</taxon>
        <taxon>Cuniculitremaceae</taxon>
        <taxon>Kockovaella</taxon>
    </lineage>
</organism>
<name>A0A1Y1US91_9TREE</name>
<dbReference type="SUPFAM" id="SSF53448">
    <property type="entry name" value="Nucleotide-diphospho-sugar transferases"/>
    <property type="match status" value="1"/>
</dbReference>
<dbReference type="InterPro" id="IPR002495">
    <property type="entry name" value="Glyco_trans_8"/>
</dbReference>